<dbReference type="Proteomes" id="UP001161064">
    <property type="component" value="Unassembled WGS sequence"/>
</dbReference>
<dbReference type="EMBL" id="BPFZ01000001">
    <property type="protein sequence ID" value="GIU66052.1"/>
    <property type="molecule type" value="Genomic_DNA"/>
</dbReference>
<dbReference type="RefSeq" id="WP_284358519.1">
    <property type="nucleotide sequence ID" value="NZ_BPFZ01000001.1"/>
</dbReference>
<evidence type="ECO:0000313" key="1">
    <source>
        <dbReference type="EMBL" id="GIU66052.1"/>
    </source>
</evidence>
<gene>
    <name evidence="1" type="ORF">PsB1_0206</name>
</gene>
<reference evidence="1" key="1">
    <citation type="submission" date="2021-05" db="EMBL/GenBank/DDBJ databases">
        <authorList>
            <person name="Tanabe Y."/>
        </authorList>
    </citation>
    <scope>NUCLEOTIDE SEQUENCE</scope>
    <source>
        <strain evidence="1">BOTRYCO-1</strain>
    </source>
</reference>
<evidence type="ECO:0000313" key="2">
    <source>
        <dbReference type="Proteomes" id="UP001161064"/>
    </source>
</evidence>
<sequence length="273" mass="29140">MRSKLVSSPRSDLVSIGISPWVKPILFGLAIGLQTFAGAANAQSQHVNNGTDPTQMVSKFISTYEHLDLKGGLGNDTLKFEYTLSLPNNVALGVKLPVTRLTGSGAGEHFDIGDASLTVAKVFGLSKQGGNVLVGEMIFDTAKRPELGAGHTSIKATYVRAIFLPTGNILAPSIVHQISIAGRKSRPDVNKSTFDLYFVPKLNDSNNLVTFDPSLVSDWEADKQYGALAITFGRIIGKVHGGNAIVSVKPTVFFGGDRPGDWGLEVGWKLIGF</sequence>
<protein>
    <recommendedName>
        <fullName evidence="3">Transporter</fullName>
    </recommendedName>
</protein>
<name>A0ABQ4PSS4_9PROT</name>
<reference evidence="1" key="2">
    <citation type="journal article" date="2023" name="ISME Commun">
        <title>Characterization of a bloom-associated alphaproteobacterial lineage, 'Candidatus Phycosocius': insights into freshwater algal-bacterial interactions.</title>
        <authorList>
            <person name="Tanabe Y."/>
            <person name="Yamaguchi H."/>
            <person name="Yoshida M."/>
            <person name="Kai A."/>
            <person name="Okazaki Y."/>
        </authorList>
    </citation>
    <scope>NUCLEOTIDE SEQUENCE</scope>
    <source>
        <strain evidence="1">BOTRYCO-1</strain>
    </source>
</reference>
<organism evidence="1 2">
    <name type="scientific">Candidatus Phycosocius spiralis</name>
    <dbReference type="NCBI Taxonomy" id="2815099"/>
    <lineage>
        <taxon>Bacteria</taxon>
        <taxon>Pseudomonadati</taxon>
        <taxon>Pseudomonadota</taxon>
        <taxon>Alphaproteobacteria</taxon>
        <taxon>Caulobacterales</taxon>
        <taxon>Caulobacterales incertae sedis</taxon>
        <taxon>Candidatus Phycosocius</taxon>
    </lineage>
</organism>
<evidence type="ECO:0008006" key="3">
    <source>
        <dbReference type="Google" id="ProtNLM"/>
    </source>
</evidence>
<comment type="caution">
    <text evidence="1">The sequence shown here is derived from an EMBL/GenBank/DDBJ whole genome shotgun (WGS) entry which is preliminary data.</text>
</comment>
<accession>A0ABQ4PSS4</accession>
<keyword evidence="2" id="KW-1185">Reference proteome</keyword>
<proteinExistence type="predicted"/>